<protein>
    <submittedName>
        <fullName evidence="2">Uncharacterized protein</fullName>
    </submittedName>
</protein>
<evidence type="ECO:0000313" key="2">
    <source>
        <dbReference type="EMBL" id="KJA14677.1"/>
    </source>
</evidence>
<evidence type="ECO:0000313" key="3">
    <source>
        <dbReference type="Proteomes" id="UP000054270"/>
    </source>
</evidence>
<keyword evidence="3" id="KW-1185">Reference proteome</keyword>
<feature type="region of interest" description="Disordered" evidence="1">
    <location>
        <begin position="93"/>
        <end position="113"/>
    </location>
</feature>
<dbReference type="AlphaFoldDB" id="A0A0D2KJ56"/>
<sequence>MSAILSRVLYTPPPNPQDCPRTDQSLDSPWTKMKNSKGGQIAGVVRARLCCARAAFFRRRSVRDQSHVTFRTAYVAFRFPFFLPYSHLSPTTAAASHLPSSPPSPPPPSPLPIHQTPPVVVVVVDTAAAATPPPPLAPTIGRAAAEIMWGGFTASPSHCHTPPTGPLGAPTPCTPPTPPSRPSEQTPATHGGCMRHVGRQVSPPPRRYPTPPAAAAGATSSLGGAVAAAERRPASLWDQLAILAPSRSHEHRRRRRPGHPVLFAVPRVSSSHLAVSRGFARCHVTSG</sequence>
<dbReference type="Proteomes" id="UP000054270">
    <property type="component" value="Unassembled WGS sequence"/>
</dbReference>
<evidence type="ECO:0000256" key="1">
    <source>
        <dbReference type="SAM" id="MobiDB-lite"/>
    </source>
</evidence>
<organism evidence="2 3">
    <name type="scientific">Hypholoma sublateritium (strain FD-334 SS-4)</name>
    <dbReference type="NCBI Taxonomy" id="945553"/>
    <lineage>
        <taxon>Eukaryota</taxon>
        <taxon>Fungi</taxon>
        <taxon>Dikarya</taxon>
        <taxon>Basidiomycota</taxon>
        <taxon>Agaricomycotina</taxon>
        <taxon>Agaricomycetes</taxon>
        <taxon>Agaricomycetidae</taxon>
        <taxon>Agaricales</taxon>
        <taxon>Agaricineae</taxon>
        <taxon>Strophariaceae</taxon>
        <taxon>Hypholoma</taxon>
    </lineage>
</organism>
<dbReference type="EMBL" id="KN817669">
    <property type="protein sequence ID" value="KJA14677.1"/>
    <property type="molecule type" value="Genomic_DNA"/>
</dbReference>
<accession>A0A0D2KJ56</accession>
<feature type="compositionally biased region" description="Pro residues" evidence="1">
    <location>
        <begin position="172"/>
        <end position="181"/>
    </location>
</feature>
<feature type="compositionally biased region" description="Pro residues" evidence="1">
    <location>
        <begin position="100"/>
        <end position="111"/>
    </location>
</feature>
<feature type="compositionally biased region" description="Pro residues" evidence="1">
    <location>
        <begin position="202"/>
        <end position="212"/>
    </location>
</feature>
<name>A0A0D2KJ56_HYPSF</name>
<reference evidence="3" key="1">
    <citation type="submission" date="2014-04" db="EMBL/GenBank/DDBJ databases">
        <title>Evolutionary Origins and Diversification of the Mycorrhizal Mutualists.</title>
        <authorList>
            <consortium name="DOE Joint Genome Institute"/>
            <consortium name="Mycorrhizal Genomics Consortium"/>
            <person name="Kohler A."/>
            <person name="Kuo A."/>
            <person name="Nagy L.G."/>
            <person name="Floudas D."/>
            <person name="Copeland A."/>
            <person name="Barry K.W."/>
            <person name="Cichocki N."/>
            <person name="Veneault-Fourrey C."/>
            <person name="LaButti K."/>
            <person name="Lindquist E.A."/>
            <person name="Lipzen A."/>
            <person name="Lundell T."/>
            <person name="Morin E."/>
            <person name="Murat C."/>
            <person name="Riley R."/>
            <person name="Ohm R."/>
            <person name="Sun H."/>
            <person name="Tunlid A."/>
            <person name="Henrissat B."/>
            <person name="Grigoriev I.V."/>
            <person name="Hibbett D.S."/>
            <person name="Martin F."/>
        </authorList>
    </citation>
    <scope>NUCLEOTIDE SEQUENCE [LARGE SCALE GENOMIC DNA]</scope>
    <source>
        <strain evidence="3">FD-334 SS-4</strain>
    </source>
</reference>
<gene>
    <name evidence="2" type="ORF">HYPSUDRAFT_208506</name>
</gene>
<feature type="region of interest" description="Disordered" evidence="1">
    <location>
        <begin position="156"/>
        <end position="217"/>
    </location>
</feature>
<proteinExistence type="predicted"/>